<proteinExistence type="inferred from homology"/>
<evidence type="ECO:0000256" key="4">
    <source>
        <dbReference type="HAMAP-Rule" id="MF_01363"/>
    </source>
</evidence>
<dbReference type="STRING" id="1968527.B5M47_01785"/>
<name>A0A1W9NYR2_UNCC3</name>
<dbReference type="GO" id="GO:0003735">
    <property type="term" value="F:structural constituent of ribosome"/>
    <property type="evidence" value="ECO:0007669"/>
    <property type="project" value="InterPro"/>
</dbReference>
<protein>
    <recommendedName>
        <fullName evidence="4">Large ribosomal subunit protein bL21</fullName>
    </recommendedName>
</protein>
<dbReference type="SUPFAM" id="SSF141091">
    <property type="entry name" value="L21p-like"/>
    <property type="match status" value="1"/>
</dbReference>
<gene>
    <name evidence="4" type="primary">rplU</name>
    <name evidence="6" type="ORF">B5M47_01785</name>
</gene>
<evidence type="ECO:0000313" key="7">
    <source>
        <dbReference type="Proteomes" id="UP000192520"/>
    </source>
</evidence>
<dbReference type="NCBIfam" id="TIGR00061">
    <property type="entry name" value="L21"/>
    <property type="match status" value="1"/>
</dbReference>
<dbReference type="Proteomes" id="UP000192520">
    <property type="component" value="Unassembled WGS sequence"/>
</dbReference>
<evidence type="ECO:0000256" key="3">
    <source>
        <dbReference type="ARBA" id="ARBA00023274"/>
    </source>
</evidence>
<dbReference type="GO" id="GO:0006412">
    <property type="term" value="P:translation"/>
    <property type="evidence" value="ECO:0007669"/>
    <property type="project" value="UniProtKB-UniRule"/>
</dbReference>
<evidence type="ECO:0000256" key="1">
    <source>
        <dbReference type="ARBA" id="ARBA00008563"/>
    </source>
</evidence>
<dbReference type="PANTHER" id="PTHR21349">
    <property type="entry name" value="50S RIBOSOMAL PROTEIN L21"/>
    <property type="match status" value="1"/>
</dbReference>
<organism evidence="6 7">
    <name type="scientific">candidate division CPR3 bacterium 4484_211</name>
    <dbReference type="NCBI Taxonomy" id="1968527"/>
    <lineage>
        <taxon>Bacteria</taxon>
        <taxon>Bacteria division CPR3</taxon>
    </lineage>
</organism>
<dbReference type="PANTHER" id="PTHR21349:SF0">
    <property type="entry name" value="LARGE RIBOSOMAL SUBUNIT PROTEIN BL21M"/>
    <property type="match status" value="1"/>
</dbReference>
<keyword evidence="2 4" id="KW-0689">Ribosomal protein</keyword>
<comment type="subunit">
    <text evidence="4">Part of the 50S ribosomal subunit. Contacts protein L20.</text>
</comment>
<accession>A0A1W9NYR2</accession>
<dbReference type="InterPro" id="IPR036164">
    <property type="entry name" value="bL21-like_sf"/>
</dbReference>
<dbReference type="HAMAP" id="MF_01363">
    <property type="entry name" value="Ribosomal_bL21"/>
    <property type="match status" value="1"/>
</dbReference>
<dbReference type="GO" id="GO:1990904">
    <property type="term" value="C:ribonucleoprotein complex"/>
    <property type="evidence" value="ECO:0007669"/>
    <property type="project" value="UniProtKB-KW"/>
</dbReference>
<reference evidence="7" key="1">
    <citation type="submission" date="2017-03" db="EMBL/GenBank/DDBJ databases">
        <title>Novel pathways for hydrocarbon cycling and metabolic interdependencies in hydrothermal sediment communities.</title>
        <authorList>
            <person name="Dombrowski N."/>
            <person name="Seitz K."/>
            <person name="Teske A."/>
            <person name="Baker B."/>
        </authorList>
    </citation>
    <scope>NUCLEOTIDE SEQUENCE [LARGE SCALE GENOMIC DNA]</scope>
</reference>
<evidence type="ECO:0000256" key="2">
    <source>
        <dbReference type="ARBA" id="ARBA00022980"/>
    </source>
</evidence>
<dbReference type="AlphaFoldDB" id="A0A1W9NYR2"/>
<comment type="caution">
    <text evidence="6">The sequence shown here is derived from an EMBL/GenBank/DDBJ whole genome shotgun (WGS) entry which is preliminary data.</text>
</comment>
<sequence>MPRPDRYAVIQTGGKQYVVYKGRQLEVEKLAGKSRVVFDQVLLAVNEEEVVMGEPFIKGAKVKAKIVERFRAPKIKGFKFDKKMKYGKRYGHRQEMTRVEIEQIDLGALED</sequence>
<evidence type="ECO:0000313" key="6">
    <source>
        <dbReference type="EMBL" id="OQX51150.1"/>
    </source>
</evidence>
<dbReference type="GO" id="GO:0019843">
    <property type="term" value="F:rRNA binding"/>
    <property type="evidence" value="ECO:0007669"/>
    <property type="project" value="UniProtKB-UniRule"/>
</dbReference>
<keyword evidence="4 5" id="KW-0694">RNA-binding</keyword>
<dbReference type="GO" id="GO:0005737">
    <property type="term" value="C:cytoplasm"/>
    <property type="evidence" value="ECO:0007669"/>
    <property type="project" value="UniProtKB-ARBA"/>
</dbReference>
<dbReference type="Pfam" id="PF00829">
    <property type="entry name" value="Ribosomal_L21p"/>
    <property type="match status" value="1"/>
</dbReference>
<comment type="function">
    <text evidence="4 5">This protein binds to 23S rRNA in the presence of protein L20.</text>
</comment>
<dbReference type="GO" id="GO:0005840">
    <property type="term" value="C:ribosome"/>
    <property type="evidence" value="ECO:0007669"/>
    <property type="project" value="UniProtKB-KW"/>
</dbReference>
<dbReference type="InterPro" id="IPR001787">
    <property type="entry name" value="Ribosomal_bL21"/>
</dbReference>
<comment type="similarity">
    <text evidence="1 4 5">Belongs to the bacterial ribosomal protein bL21 family.</text>
</comment>
<evidence type="ECO:0000256" key="5">
    <source>
        <dbReference type="RuleBase" id="RU000562"/>
    </source>
</evidence>
<keyword evidence="4 5" id="KW-0699">rRNA-binding</keyword>
<dbReference type="EMBL" id="MZGJ01000007">
    <property type="protein sequence ID" value="OQX51150.1"/>
    <property type="molecule type" value="Genomic_DNA"/>
</dbReference>
<dbReference type="InterPro" id="IPR028909">
    <property type="entry name" value="bL21-like"/>
</dbReference>
<keyword evidence="3 4" id="KW-0687">Ribonucleoprotein</keyword>